<protein>
    <submittedName>
        <fullName evidence="1">Uncharacterized protein</fullName>
    </submittedName>
</protein>
<dbReference type="AlphaFoldDB" id="A0AA38VL90"/>
<evidence type="ECO:0000313" key="2">
    <source>
        <dbReference type="Proteomes" id="UP001174691"/>
    </source>
</evidence>
<gene>
    <name evidence="1" type="ORF">NKR19_g9005</name>
</gene>
<proteinExistence type="predicted"/>
<name>A0AA38VL90_9PEZI</name>
<dbReference type="InterPro" id="IPR011009">
    <property type="entry name" value="Kinase-like_dom_sf"/>
</dbReference>
<organism evidence="1 2">
    <name type="scientific">Coniochaeta hoffmannii</name>
    <dbReference type="NCBI Taxonomy" id="91930"/>
    <lineage>
        <taxon>Eukaryota</taxon>
        <taxon>Fungi</taxon>
        <taxon>Dikarya</taxon>
        <taxon>Ascomycota</taxon>
        <taxon>Pezizomycotina</taxon>
        <taxon>Sordariomycetes</taxon>
        <taxon>Sordariomycetidae</taxon>
        <taxon>Coniochaetales</taxon>
        <taxon>Coniochaetaceae</taxon>
        <taxon>Coniochaeta</taxon>
    </lineage>
</organism>
<evidence type="ECO:0000313" key="1">
    <source>
        <dbReference type="EMBL" id="KAJ9133602.1"/>
    </source>
</evidence>
<comment type="caution">
    <text evidence="1">The sequence shown here is derived from an EMBL/GenBank/DDBJ whole genome shotgun (WGS) entry which is preliminary data.</text>
</comment>
<keyword evidence="2" id="KW-1185">Reference proteome</keyword>
<dbReference type="Proteomes" id="UP001174691">
    <property type="component" value="Unassembled WGS sequence"/>
</dbReference>
<accession>A0AA38VL90</accession>
<dbReference type="EMBL" id="JANBVN010000199">
    <property type="protein sequence ID" value="KAJ9133602.1"/>
    <property type="molecule type" value="Genomic_DNA"/>
</dbReference>
<dbReference type="SUPFAM" id="SSF56112">
    <property type="entry name" value="Protein kinase-like (PK-like)"/>
    <property type="match status" value="1"/>
</dbReference>
<reference evidence="1" key="1">
    <citation type="submission" date="2022-07" db="EMBL/GenBank/DDBJ databases">
        <title>Fungi with potential for degradation of polypropylene.</title>
        <authorList>
            <person name="Gostincar C."/>
        </authorList>
    </citation>
    <scope>NUCLEOTIDE SEQUENCE</scope>
    <source>
        <strain evidence="1">EXF-13287</strain>
    </source>
</reference>
<sequence>MKEALRKPGDVPEGIADGTDAISFLGTPRLGSPVSLAGAVAAFLTSFLGSNTTLLLALRSRQQRLSDLEDRFYRTHEGEDRKLESAGILPNTYTTIEVKSNIPIEARITAVAAAHTMAGNNPNPPAGFCGRSFGAIPPPPVRRPQGRLQLRPNVYNTERPSRAVRFRFRTRVIYATATPADGVHRHVLRLHVQPSLSCFPEWVLPGQLVLKKQKDGWDEEFETEKATYAKLAPLQDVVIPRCFGQLRYEGTRTLLLSDIGGVCLATPEGGLLDLLDFRRMMRQALGAFIPFGILQDDSKLDNYYLVGDKIMVVDLERVSDGLTDKRFISSLIESEVKRLAQCYEEHQLCLWMDGFVTIDK</sequence>